<dbReference type="Proteomes" id="UP000658382">
    <property type="component" value="Unassembled WGS sequence"/>
</dbReference>
<dbReference type="Gene3D" id="1.10.10.60">
    <property type="entry name" value="Homeodomain-like"/>
    <property type="match status" value="1"/>
</dbReference>
<evidence type="ECO:0000256" key="3">
    <source>
        <dbReference type="ARBA" id="ARBA00023015"/>
    </source>
</evidence>
<dbReference type="PROSITE" id="PS50045">
    <property type="entry name" value="SIGMA54_INTERACT_4"/>
    <property type="match status" value="1"/>
</dbReference>
<dbReference type="Gene3D" id="1.10.8.60">
    <property type="match status" value="1"/>
</dbReference>
<keyword evidence="9" id="KW-1185">Reference proteome</keyword>
<dbReference type="InterPro" id="IPR025944">
    <property type="entry name" value="Sigma_54_int_dom_CS"/>
</dbReference>
<evidence type="ECO:0000256" key="2">
    <source>
        <dbReference type="ARBA" id="ARBA00022840"/>
    </source>
</evidence>
<dbReference type="InterPro" id="IPR027417">
    <property type="entry name" value="P-loop_NTPase"/>
</dbReference>
<dbReference type="PANTHER" id="PTHR32071">
    <property type="entry name" value="TRANSCRIPTIONAL REGULATORY PROTEIN"/>
    <property type="match status" value="1"/>
</dbReference>
<keyword evidence="3" id="KW-0805">Transcription regulation</keyword>
<name>A0A917PZN4_9BACI</name>
<keyword evidence="2" id="KW-0067">ATP-binding</keyword>
<dbReference type="InterPro" id="IPR000014">
    <property type="entry name" value="PAS"/>
</dbReference>
<dbReference type="InterPro" id="IPR002078">
    <property type="entry name" value="Sigma_54_int"/>
</dbReference>
<dbReference type="GO" id="GO:0006355">
    <property type="term" value="P:regulation of DNA-templated transcription"/>
    <property type="evidence" value="ECO:0007669"/>
    <property type="project" value="InterPro"/>
</dbReference>
<feature type="domain" description="Sigma-54 factor interaction" evidence="6">
    <location>
        <begin position="149"/>
        <end position="379"/>
    </location>
</feature>
<dbReference type="EMBL" id="BMNQ01000043">
    <property type="protein sequence ID" value="GGK02131.1"/>
    <property type="molecule type" value="Genomic_DNA"/>
</dbReference>
<sequence length="454" mass="51679">MLSTIKHNKEAIIETVFEKSHFCFVAVDENGIVTFLNNNYCRFLEVVKEEAIGEHVTDIIENTRMHIVLKTGEEEIADLQYIRGNHMIANRIPVFSGGKIVGAVGTVLYRDTKEWMKMNTHIKNLLLELENYRKQLRKQTGASYSLHDIVGSSVKLNGVKEKIIKTSSGDVSILLEGESGTGKELFAHSIHQLSERHNKPFVKVNCAAIPEHLLESELFGYEGGAFTGAKREGKMGKFEMAEGGTLFLDEIADMPLNAQVKILRVLQEREVERLGSEETREIDVRIVTATNQSLEKLIEQERFRKDLYYRINVVRITIPPLRERPEDTRVLAKYLLRHISNRAGRRVIDFEKDVLDFFLHYGWPGNVRELENVVESAVHLTNSEMITKADLPDHMQHEMAFNHNSKSLKDILEKTEIEAIGNALKQVDGDKIKAAKLLGIGKSSFYEKAKKYGF</sequence>
<dbReference type="SUPFAM" id="SSF55785">
    <property type="entry name" value="PYP-like sensor domain (PAS domain)"/>
    <property type="match status" value="1"/>
</dbReference>
<dbReference type="InterPro" id="IPR035965">
    <property type="entry name" value="PAS-like_dom_sf"/>
</dbReference>
<dbReference type="Pfam" id="PF13426">
    <property type="entry name" value="PAS_9"/>
    <property type="match status" value="1"/>
</dbReference>
<dbReference type="SUPFAM" id="SSF52540">
    <property type="entry name" value="P-loop containing nucleoside triphosphate hydrolases"/>
    <property type="match status" value="1"/>
</dbReference>
<evidence type="ECO:0000256" key="5">
    <source>
        <dbReference type="ARBA" id="ARBA00023163"/>
    </source>
</evidence>
<evidence type="ECO:0000256" key="4">
    <source>
        <dbReference type="ARBA" id="ARBA00023125"/>
    </source>
</evidence>
<protein>
    <submittedName>
        <fullName evidence="8">Sigma-54-dependent Fis family transcriptional regulator</fullName>
    </submittedName>
</protein>
<reference evidence="8" key="1">
    <citation type="journal article" date="2014" name="Int. J. Syst. Evol. Microbiol.">
        <title>Complete genome sequence of Corynebacterium casei LMG S-19264T (=DSM 44701T), isolated from a smear-ripened cheese.</title>
        <authorList>
            <consortium name="US DOE Joint Genome Institute (JGI-PGF)"/>
            <person name="Walter F."/>
            <person name="Albersmeier A."/>
            <person name="Kalinowski J."/>
            <person name="Ruckert C."/>
        </authorList>
    </citation>
    <scope>NUCLEOTIDE SEQUENCE</scope>
    <source>
        <strain evidence="8">JCM 12580</strain>
    </source>
</reference>
<evidence type="ECO:0000256" key="1">
    <source>
        <dbReference type="ARBA" id="ARBA00022741"/>
    </source>
</evidence>
<dbReference type="SUPFAM" id="SSF46689">
    <property type="entry name" value="Homeodomain-like"/>
    <property type="match status" value="1"/>
</dbReference>
<dbReference type="Pfam" id="PF02954">
    <property type="entry name" value="HTH_8"/>
    <property type="match status" value="1"/>
</dbReference>
<keyword evidence="4" id="KW-0238">DNA-binding</keyword>
<evidence type="ECO:0000313" key="8">
    <source>
        <dbReference type="EMBL" id="GGK02131.1"/>
    </source>
</evidence>
<evidence type="ECO:0000259" key="6">
    <source>
        <dbReference type="PROSITE" id="PS50045"/>
    </source>
</evidence>
<dbReference type="InterPro" id="IPR025943">
    <property type="entry name" value="Sigma_54_int_dom_ATP-bd_2"/>
</dbReference>
<reference evidence="8" key="2">
    <citation type="submission" date="2020-09" db="EMBL/GenBank/DDBJ databases">
        <authorList>
            <person name="Sun Q."/>
            <person name="Ohkuma M."/>
        </authorList>
    </citation>
    <scope>NUCLEOTIDE SEQUENCE</scope>
    <source>
        <strain evidence="8">JCM 12580</strain>
    </source>
</reference>
<dbReference type="GO" id="GO:0043565">
    <property type="term" value="F:sequence-specific DNA binding"/>
    <property type="evidence" value="ECO:0007669"/>
    <property type="project" value="InterPro"/>
</dbReference>
<proteinExistence type="predicted"/>
<dbReference type="AlphaFoldDB" id="A0A917PZN4"/>
<dbReference type="Gene3D" id="3.40.50.300">
    <property type="entry name" value="P-loop containing nucleotide triphosphate hydrolases"/>
    <property type="match status" value="1"/>
</dbReference>
<dbReference type="PROSITE" id="PS00675">
    <property type="entry name" value="SIGMA54_INTERACT_1"/>
    <property type="match status" value="1"/>
</dbReference>
<dbReference type="InterPro" id="IPR025662">
    <property type="entry name" value="Sigma_54_int_dom_ATP-bd_1"/>
</dbReference>
<evidence type="ECO:0000259" key="7">
    <source>
        <dbReference type="PROSITE" id="PS50112"/>
    </source>
</evidence>
<dbReference type="PRINTS" id="PR01590">
    <property type="entry name" value="HTHFIS"/>
</dbReference>
<accession>A0A917PZN4</accession>
<dbReference type="PROSITE" id="PS50112">
    <property type="entry name" value="PAS"/>
    <property type="match status" value="1"/>
</dbReference>
<gene>
    <name evidence="8" type="ORF">GCM10007063_25500</name>
</gene>
<dbReference type="GO" id="GO:0005524">
    <property type="term" value="F:ATP binding"/>
    <property type="evidence" value="ECO:0007669"/>
    <property type="project" value="UniProtKB-KW"/>
</dbReference>
<organism evidence="8 9">
    <name type="scientific">Lentibacillus kapialis</name>
    <dbReference type="NCBI Taxonomy" id="340214"/>
    <lineage>
        <taxon>Bacteria</taxon>
        <taxon>Bacillati</taxon>
        <taxon>Bacillota</taxon>
        <taxon>Bacilli</taxon>
        <taxon>Bacillales</taxon>
        <taxon>Bacillaceae</taxon>
        <taxon>Lentibacillus</taxon>
    </lineage>
</organism>
<dbReference type="RefSeq" id="WP_188633485.1">
    <property type="nucleotide sequence ID" value="NZ_BMNQ01000043.1"/>
</dbReference>
<dbReference type="InterPro" id="IPR009057">
    <property type="entry name" value="Homeodomain-like_sf"/>
</dbReference>
<dbReference type="InterPro" id="IPR058031">
    <property type="entry name" value="AAA_lid_NorR"/>
</dbReference>
<feature type="domain" description="PAS" evidence="7">
    <location>
        <begin position="9"/>
        <end position="60"/>
    </location>
</feature>
<dbReference type="Pfam" id="PF00158">
    <property type="entry name" value="Sigma54_activat"/>
    <property type="match status" value="1"/>
</dbReference>
<dbReference type="PANTHER" id="PTHR32071:SF57">
    <property type="entry name" value="C4-DICARBOXYLATE TRANSPORT TRANSCRIPTIONAL REGULATORY PROTEIN DCTD"/>
    <property type="match status" value="1"/>
</dbReference>
<dbReference type="CDD" id="cd00009">
    <property type="entry name" value="AAA"/>
    <property type="match status" value="1"/>
</dbReference>
<dbReference type="PROSITE" id="PS00676">
    <property type="entry name" value="SIGMA54_INTERACT_2"/>
    <property type="match status" value="1"/>
</dbReference>
<keyword evidence="1" id="KW-0547">Nucleotide-binding</keyword>
<dbReference type="PROSITE" id="PS00688">
    <property type="entry name" value="SIGMA54_INTERACT_3"/>
    <property type="match status" value="1"/>
</dbReference>
<dbReference type="Gene3D" id="3.30.450.20">
    <property type="entry name" value="PAS domain"/>
    <property type="match status" value="1"/>
</dbReference>
<comment type="caution">
    <text evidence="8">The sequence shown here is derived from an EMBL/GenBank/DDBJ whole genome shotgun (WGS) entry which is preliminary data.</text>
</comment>
<dbReference type="InterPro" id="IPR002197">
    <property type="entry name" value="HTH_Fis"/>
</dbReference>
<dbReference type="Pfam" id="PF25601">
    <property type="entry name" value="AAA_lid_14"/>
    <property type="match status" value="1"/>
</dbReference>
<dbReference type="InterPro" id="IPR003593">
    <property type="entry name" value="AAA+_ATPase"/>
</dbReference>
<keyword evidence="5" id="KW-0804">Transcription</keyword>
<evidence type="ECO:0000313" key="9">
    <source>
        <dbReference type="Proteomes" id="UP000658382"/>
    </source>
</evidence>
<dbReference type="FunFam" id="3.40.50.300:FF:000006">
    <property type="entry name" value="DNA-binding transcriptional regulator NtrC"/>
    <property type="match status" value="1"/>
</dbReference>
<dbReference type="SMART" id="SM00382">
    <property type="entry name" value="AAA"/>
    <property type="match status" value="1"/>
</dbReference>